<evidence type="ECO:0000313" key="20">
    <source>
        <dbReference type="Proteomes" id="UP000273443"/>
    </source>
</evidence>
<dbReference type="KEGG" id="ssol:SULB_1882"/>
<evidence type="ECO:0000313" key="15">
    <source>
        <dbReference type="Proteomes" id="UP000033106"/>
    </source>
</evidence>
<reference evidence="3" key="5">
    <citation type="submission" date="2018-10" db="EMBL/GenBank/DDBJ databases">
        <authorList>
            <person name="McCarthy S."/>
            <person name="Gradnigo J."/>
            <person name="Johnson T."/>
            <person name="Payne S."/>
            <person name="Lipzen A."/>
            <person name="Schackwitz W."/>
            <person name="Martin J."/>
            <person name="Moriyama E."/>
            <person name="Blum P."/>
        </authorList>
    </citation>
    <scope>NUCLEOTIDE SEQUENCE</scope>
    <source>
        <strain evidence="1">SARC-B</strain>
        <strain evidence="2">SARC-C</strain>
        <strain evidence="3">SULA</strain>
    </source>
</reference>
<dbReference type="Proteomes" id="UP000275843">
    <property type="component" value="Chromosome"/>
</dbReference>
<name>A0A0E3MJI7_SACSO</name>
<dbReference type="RefSeq" id="WP_009992282.1">
    <property type="nucleotide sequence ID" value="NZ_CP011055.2"/>
</dbReference>
<dbReference type="Proteomes" id="UP000033057">
    <property type="component" value="Chromosome"/>
</dbReference>
<evidence type="ECO:0000313" key="10">
    <source>
        <dbReference type="EMBL" id="AZF84238.1"/>
    </source>
</evidence>
<evidence type="ECO:0000313" key="7">
    <source>
        <dbReference type="EMBL" id="AZF76449.1"/>
    </source>
</evidence>
<reference evidence="16" key="2">
    <citation type="submission" date="2016-04" db="EMBL/GenBank/DDBJ databases">
        <authorList>
            <person name="Shah S.A."/>
            <person name="Garrett R.A."/>
        </authorList>
    </citation>
    <scope>NUCLEOTIDE SEQUENCE [LARGE SCALE GENOMIC DNA]</scope>
    <source>
        <strain evidence="16">ATCC 35091 / DSM 1616 / JCM 8930 / NBRC 15331 / P1</strain>
    </source>
</reference>
<dbReference type="Proteomes" id="UP000273194">
    <property type="component" value="Chromosome"/>
</dbReference>
<evidence type="ECO:0000313" key="2">
    <source>
        <dbReference type="EMBL" id="AKA76806.1"/>
    </source>
</evidence>
<evidence type="ECO:0000313" key="11">
    <source>
        <dbReference type="EMBL" id="QPG51052.1"/>
    </source>
</evidence>
<protein>
    <submittedName>
        <fullName evidence="3">Uncharacterized protein</fullName>
    </submittedName>
</protein>
<dbReference type="EMBL" id="CP033240">
    <property type="protein sequence ID" value="AZF81662.1"/>
    <property type="molecule type" value="Genomic_DNA"/>
</dbReference>
<dbReference type="Proteomes" id="UP000267993">
    <property type="component" value="Chromosome"/>
</dbReference>
<dbReference type="KEGG" id="ssof:SULC_1880"/>
<dbReference type="EMBL" id="CP011055">
    <property type="protein sequence ID" value="AKA74108.1"/>
    <property type="molecule type" value="Genomic_DNA"/>
</dbReference>
<dbReference type="EMBL" id="CP033235">
    <property type="protein sequence ID" value="AZF68586.1"/>
    <property type="molecule type" value="Genomic_DNA"/>
</dbReference>
<reference evidence="12" key="3">
    <citation type="submission" date="2016-04" db="EMBL/GenBank/DDBJ databases">
        <authorList>
            <person name="Evans L.H."/>
            <person name="Alamgir A."/>
            <person name="Owens N."/>
            <person name="Weber N.D."/>
            <person name="Virtaneva K."/>
            <person name="Barbian K."/>
            <person name="Babar A."/>
            <person name="Rosenke K."/>
        </authorList>
    </citation>
    <scope>NUCLEOTIDE SEQUENCE</scope>
    <source>
        <strain evidence="12">P1</strain>
    </source>
</reference>
<evidence type="ECO:0000313" key="3">
    <source>
        <dbReference type="EMBL" id="AKA79499.1"/>
    </source>
</evidence>
<dbReference type="EMBL" id="LT549890">
    <property type="protein sequence ID" value="SAI84458.1"/>
    <property type="molecule type" value="Genomic_DNA"/>
</dbReference>
<dbReference type="EMBL" id="CP011057">
    <property type="protein sequence ID" value="AKA79499.1"/>
    <property type="molecule type" value="Genomic_DNA"/>
</dbReference>
<dbReference type="Proteomes" id="UP000282269">
    <property type="component" value="Chromosome"/>
</dbReference>
<evidence type="ECO:0000313" key="6">
    <source>
        <dbReference type="EMBL" id="AZF73826.1"/>
    </source>
</evidence>
<evidence type="ECO:0000313" key="1">
    <source>
        <dbReference type="EMBL" id="AKA74108.1"/>
    </source>
</evidence>
<dbReference type="Proteomes" id="UP000076770">
    <property type="component" value="Chromosome i"/>
</dbReference>
<dbReference type="AlphaFoldDB" id="A0A0E3MJI7"/>
<dbReference type="EMBL" id="CP033237">
    <property type="protein sequence ID" value="AZF73826.1"/>
    <property type="molecule type" value="Genomic_DNA"/>
</dbReference>
<evidence type="ECO:0000313" key="16">
    <source>
        <dbReference type="Proteomes" id="UP000076770"/>
    </source>
</evidence>
<gene>
    <name evidence="11" type="ORF">HFC64_15610</name>
    <name evidence="12" type="ORF">SSOP1_0904</name>
    <name evidence="3" type="ORF">SULA_1881</name>
    <name evidence="1" type="ORF">SULB_1882</name>
    <name evidence="2" type="ORF">SULC_1880</name>
    <name evidence="4" type="ORF">SULG_09455</name>
    <name evidence="5" type="ORF">SULH_09455</name>
    <name evidence="6" type="ORF">SULI_09455</name>
    <name evidence="7" type="ORF">SULM_09445</name>
    <name evidence="8" type="ORF">SULN_09445</name>
    <name evidence="9" type="ORF">SULO_09455</name>
    <name evidence="10" type="ORF">SULZ_09380</name>
</gene>
<organism evidence="3 15">
    <name type="scientific">Saccharolobus solfataricus</name>
    <name type="common">Sulfolobus solfataricus</name>
    <dbReference type="NCBI Taxonomy" id="2287"/>
    <lineage>
        <taxon>Archaea</taxon>
        <taxon>Thermoproteota</taxon>
        <taxon>Thermoprotei</taxon>
        <taxon>Sulfolobales</taxon>
        <taxon>Sulfolobaceae</taxon>
        <taxon>Saccharolobus</taxon>
    </lineage>
</organism>
<evidence type="ECO:0000313" key="22">
    <source>
        <dbReference type="Proteomes" id="UP000278715"/>
    </source>
</evidence>
<dbReference type="EMBL" id="CP033241">
    <property type="protein sequence ID" value="AZF84238.1"/>
    <property type="molecule type" value="Genomic_DNA"/>
</dbReference>
<dbReference type="EMBL" id="CP033238">
    <property type="protein sequence ID" value="AZF76449.1"/>
    <property type="molecule type" value="Genomic_DNA"/>
</dbReference>
<evidence type="ECO:0000313" key="18">
    <source>
        <dbReference type="Proteomes" id="UP000269431"/>
    </source>
</evidence>
<evidence type="ECO:0000313" key="24">
    <source>
        <dbReference type="Proteomes" id="UP000594632"/>
    </source>
</evidence>
<evidence type="ECO:0000313" key="8">
    <source>
        <dbReference type="EMBL" id="AZF79057.1"/>
    </source>
</evidence>
<dbReference type="OMA" id="ETNQLMM"/>
<dbReference type="GeneID" id="1455118"/>
<reference evidence="13 14" key="1">
    <citation type="journal article" date="2015" name="Genome Announc.">
        <title>Complete Genome Sequence of Sulfolobus solfataricus Strain 98/2 and Evolved Derivatives.</title>
        <authorList>
            <person name="McCarthy S."/>
            <person name="Gradnigo J."/>
            <person name="Johnson T."/>
            <person name="Payne S."/>
            <person name="Lipzen A."/>
            <person name="Martin J."/>
            <person name="Schackwitz W."/>
            <person name="Moriyama E."/>
            <person name="Blum P."/>
        </authorList>
    </citation>
    <scope>NUCLEOTIDE SEQUENCE [LARGE SCALE GENOMIC DNA]</scope>
    <source>
        <strain evidence="13">98/2 SULC</strain>
        <strain evidence="1">SARC-B</strain>
        <strain evidence="2">SARC-C</strain>
        <strain evidence="3 15">SULA</strain>
        <strain evidence="14">SULB</strain>
    </source>
</reference>
<evidence type="ECO:0000313" key="17">
    <source>
        <dbReference type="Proteomes" id="UP000267993"/>
    </source>
</evidence>
<accession>A0A0E3MJI7</accession>
<dbReference type="OrthoDB" id="19374at2157"/>
<dbReference type="Proteomes" id="UP000033085">
    <property type="component" value="Chromosome"/>
</dbReference>
<dbReference type="GeneID" id="44129798"/>
<dbReference type="PATRIC" id="fig|2287.6.peg.1935"/>
<dbReference type="Proteomes" id="UP000594632">
    <property type="component" value="Chromosome"/>
</dbReference>
<evidence type="ECO:0000313" key="14">
    <source>
        <dbReference type="Proteomes" id="UP000033085"/>
    </source>
</evidence>
<dbReference type="EMBL" id="CP033239">
    <property type="protein sequence ID" value="AZF79057.1"/>
    <property type="molecule type" value="Genomic_DNA"/>
</dbReference>
<dbReference type="Proteomes" id="UP000273443">
    <property type="component" value="Chromosome"/>
</dbReference>
<dbReference type="Proteomes" id="UP000033106">
    <property type="component" value="Chromosome"/>
</dbReference>
<reference evidence="11 24" key="6">
    <citation type="journal article" date="2020" name="Nat. Commun.">
        <title>The structures of two archaeal type IV pili illuminate evolutionary relationships.</title>
        <authorList>
            <person name="Wang F."/>
            <person name="Baquero D.P."/>
            <person name="Su Z."/>
            <person name="Beltran L.C."/>
            <person name="Prangishvili D."/>
            <person name="Krupovic M."/>
            <person name="Egelman E.H."/>
        </authorList>
    </citation>
    <scope>NUCLEOTIDE SEQUENCE [LARGE SCALE GENOMIC DNA]</scope>
    <source>
        <strain evidence="11 24">POZ149</strain>
    </source>
</reference>
<evidence type="ECO:0000313" key="9">
    <source>
        <dbReference type="EMBL" id="AZF81662.1"/>
    </source>
</evidence>
<reference evidence="17 18" key="4">
    <citation type="journal article" date="2018" name="Proc. Natl. Acad. Sci. U.S.A.">
        <title>Nonmutational mechanism of inheritance in the Archaeon Sulfolobus solfataricus.</title>
        <authorList>
            <person name="Payne S."/>
            <person name="McCarthy S."/>
            <person name="Johnson T."/>
            <person name="North E."/>
            <person name="Blum P."/>
        </authorList>
    </citation>
    <scope>NUCLEOTIDE SEQUENCE [LARGE SCALE GENOMIC DNA]</scope>
    <source>
        <strain evidence="5 17">SARC-H</strain>
        <strain evidence="6 21">SARC-I</strain>
        <strain evidence="8 22">SARC-N</strain>
        <strain evidence="9 23">SARC-O</strain>
        <strain evidence="10 18">SUL120</strain>
        <strain evidence="4 19">SULG</strain>
        <strain evidence="7 20">SULM</strain>
    </source>
</reference>
<sequence>MLNQPDFLRHIASKILSPLTIDSKRLDEARRILGEAEVKYNFSSYGGNPKKLIDFLLSPDFTELSLILGPDMTKKLLEAIKDNYTDEDIKKVVDKILEEINGYTENTEETNVKVSVNKKYLVS</sequence>
<evidence type="ECO:0000313" key="21">
    <source>
        <dbReference type="Proteomes" id="UP000275843"/>
    </source>
</evidence>
<evidence type="ECO:0000313" key="19">
    <source>
        <dbReference type="Proteomes" id="UP000273194"/>
    </source>
</evidence>
<evidence type="ECO:0000313" key="12">
    <source>
        <dbReference type="EMBL" id="SAI84458.1"/>
    </source>
</evidence>
<proteinExistence type="predicted"/>
<evidence type="ECO:0000313" key="4">
    <source>
        <dbReference type="EMBL" id="AZF68586.1"/>
    </source>
</evidence>
<evidence type="ECO:0000313" key="5">
    <source>
        <dbReference type="EMBL" id="AZF71206.1"/>
    </source>
</evidence>
<evidence type="ECO:0000313" key="13">
    <source>
        <dbReference type="Proteomes" id="UP000033057"/>
    </source>
</evidence>
<dbReference type="EMBL" id="CP033236">
    <property type="protein sequence ID" value="AZF71206.1"/>
    <property type="molecule type" value="Genomic_DNA"/>
</dbReference>
<dbReference type="EMBL" id="CP011056">
    <property type="protein sequence ID" value="AKA76806.1"/>
    <property type="molecule type" value="Genomic_DNA"/>
</dbReference>
<dbReference type="EMBL" id="CP050869">
    <property type="protein sequence ID" value="QPG51052.1"/>
    <property type="molecule type" value="Genomic_DNA"/>
</dbReference>
<dbReference type="KEGG" id="ssoa:SULA_1881"/>
<dbReference type="Proteomes" id="UP000269431">
    <property type="component" value="Chromosome"/>
</dbReference>
<dbReference type="Proteomes" id="UP000278715">
    <property type="component" value="Chromosome"/>
</dbReference>
<evidence type="ECO:0000313" key="23">
    <source>
        <dbReference type="Proteomes" id="UP000282269"/>
    </source>
</evidence>